<evidence type="ECO:0000256" key="6">
    <source>
        <dbReference type="ARBA" id="ARBA00022776"/>
    </source>
</evidence>
<dbReference type="EMBL" id="KQ030628">
    <property type="protein sequence ID" value="KJZ70410.1"/>
    <property type="molecule type" value="Genomic_DNA"/>
</dbReference>
<evidence type="ECO:0000256" key="9">
    <source>
        <dbReference type="ARBA" id="ARBA00023306"/>
    </source>
</evidence>
<proteinExistence type="inferred from homology"/>
<dbReference type="GO" id="GO:0070652">
    <property type="term" value="C:HAUS complex"/>
    <property type="evidence" value="ECO:0007669"/>
    <property type="project" value="InterPro"/>
</dbReference>
<keyword evidence="8" id="KW-0206">Cytoskeleton</keyword>
<protein>
    <submittedName>
        <fullName evidence="11">Uncharacterized protein</fullName>
    </submittedName>
</protein>
<evidence type="ECO:0000313" key="12">
    <source>
        <dbReference type="Proteomes" id="UP000054481"/>
    </source>
</evidence>
<evidence type="ECO:0000256" key="4">
    <source>
        <dbReference type="ARBA" id="ARBA00022618"/>
    </source>
</evidence>
<keyword evidence="12" id="KW-1185">Reference proteome</keyword>
<dbReference type="Pfam" id="PF25762">
    <property type="entry name" value="HAUS1"/>
    <property type="match status" value="1"/>
</dbReference>
<dbReference type="GO" id="GO:0005874">
    <property type="term" value="C:microtubule"/>
    <property type="evidence" value="ECO:0007669"/>
    <property type="project" value="UniProtKB-KW"/>
</dbReference>
<evidence type="ECO:0000256" key="5">
    <source>
        <dbReference type="ARBA" id="ARBA00022701"/>
    </source>
</evidence>
<keyword evidence="5" id="KW-0493">Microtubule</keyword>
<name>A0A0F7ZKC3_9HYPO</name>
<dbReference type="PANTHER" id="PTHR31570">
    <property type="entry name" value="HAUS AUGMIN-LIKE COMPLEX SUBUNIT 1"/>
    <property type="match status" value="1"/>
</dbReference>
<accession>A0A0F7ZKC3</accession>
<keyword evidence="9" id="KW-0131">Cell cycle</keyword>
<dbReference type="GO" id="GO:0005819">
    <property type="term" value="C:spindle"/>
    <property type="evidence" value="ECO:0007669"/>
    <property type="project" value="UniProtKB-SubCell"/>
</dbReference>
<dbReference type="PANTHER" id="PTHR31570:SF1">
    <property type="entry name" value="HAUS AUGMIN-LIKE COMPLEX SUBUNIT 1"/>
    <property type="match status" value="1"/>
</dbReference>
<keyword evidence="6" id="KW-0498">Mitosis</keyword>
<keyword evidence="4" id="KW-0132">Cell division</keyword>
<keyword evidence="7 10" id="KW-0175">Coiled coil</keyword>
<sequence>MAYPHGSLSRHDEAAAIFSPTVARIAASTARDWAYVDSWLASKFPPSRSPPFFERNQDTLKILLSLAAANEVADEERRLLALVDASALQGLVHRDGDLSPNPDSGDRALRLQRIKADLLDLVHCALPKEGIDALNSLAKLAALRGAAFVDPEDLGRDILNLQGRKFELEHMSARLYALERHVLHETESAAGLSRRWRHDSFKPLPNLAKQNLDLQRKIKLMSSQLDDLRERLRTKPDAIRVTHPTIEDVSREEQELLTLLSRKKKLEAQIATFGDLPSDPIPAKRDLHR</sequence>
<comment type="similarity">
    <text evidence="2">Belongs to the HAUS1 family.</text>
</comment>
<dbReference type="GO" id="GO:0051301">
    <property type="term" value="P:cell division"/>
    <property type="evidence" value="ECO:0007669"/>
    <property type="project" value="UniProtKB-KW"/>
</dbReference>
<feature type="coiled-coil region" evidence="10">
    <location>
        <begin position="211"/>
        <end position="269"/>
    </location>
</feature>
<evidence type="ECO:0000256" key="10">
    <source>
        <dbReference type="SAM" id="Coils"/>
    </source>
</evidence>
<dbReference type="GO" id="GO:0005829">
    <property type="term" value="C:cytosol"/>
    <property type="evidence" value="ECO:0007669"/>
    <property type="project" value="TreeGrafter"/>
</dbReference>
<gene>
    <name evidence="11" type="ORF">HIM_10214</name>
</gene>
<dbReference type="OrthoDB" id="5372507at2759"/>
<dbReference type="Proteomes" id="UP000054481">
    <property type="component" value="Unassembled WGS sequence"/>
</dbReference>
<comment type="subcellular location">
    <subcellularLocation>
        <location evidence="1">Cytoplasm</location>
        <location evidence="1">Cytoskeleton</location>
        <location evidence="1">Spindle</location>
    </subcellularLocation>
</comment>
<organism evidence="11 12">
    <name type="scientific">Hirsutella minnesotensis 3608</name>
    <dbReference type="NCBI Taxonomy" id="1043627"/>
    <lineage>
        <taxon>Eukaryota</taxon>
        <taxon>Fungi</taxon>
        <taxon>Dikarya</taxon>
        <taxon>Ascomycota</taxon>
        <taxon>Pezizomycotina</taxon>
        <taxon>Sordariomycetes</taxon>
        <taxon>Hypocreomycetidae</taxon>
        <taxon>Hypocreales</taxon>
        <taxon>Ophiocordycipitaceae</taxon>
        <taxon>Hirsutella</taxon>
    </lineage>
</organism>
<evidence type="ECO:0000256" key="3">
    <source>
        <dbReference type="ARBA" id="ARBA00022490"/>
    </source>
</evidence>
<dbReference type="GO" id="GO:0051225">
    <property type="term" value="P:spindle assembly"/>
    <property type="evidence" value="ECO:0007669"/>
    <property type="project" value="InterPro"/>
</dbReference>
<evidence type="ECO:0000256" key="1">
    <source>
        <dbReference type="ARBA" id="ARBA00004186"/>
    </source>
</evidence>
<dbReference type="InterPro" id="IPR026243">
    <property type="entry name" value="HAUS1"/>
</dbReference>
<keyword evidence="3" id="KW-0963">Cytoplasm</keyword>
<reference evidence="11 12" key="1">
    <citation type="journal article" date="2014" name="Genome Biol. Evol.">
        <title>Comparative genomics and transcriptomics analyses reveal divergent lifestyle features of nematode endoparasitic fungus Hirsutella minnesotensis.</title>
        <authorList>
            <person name="Lai Y."/>
            <person name="Liu K."/>
            <person name="Zhang X."/>
            <person name="Zhang X."/>
            <person name="Li K."/>
            <person name="Wang N."/>
            <person name="Shu C."/>
            <person name="Wu Y."/>
            <person name="Wang C."/>
            <person name="Bushley K.E."/>
            <person name="Xiang M."/>
            <person name="Liu X."/>
        </authorList>
    </citation>
    <scope>NUCLEOTIDE SEQUENCE [LARGE SCALE GENOMIC DNA]</scope>
    <source>
        <strain evidence="11 12">3608</strain>
    </source>
</reference>
<evidence type="ECO:0000256" key="8">
    <source>
        <dbReference type="ARBA" id="ARBA00023212"/>
    </source>
</evidence>
<evidence type="ECO:0000256" key="2">
    <source>
        <dbReference type="ARBA" id="ARBA00005479"/>
    </source>
</evidence>
<evidence type="ECO:0000313" key="11">
    <source>
        <dbReference type="EMBL" id="KJZ70410.1"/>
    </source>
</evidence>
<dbReference type="AlphaFoldDB" id="A0A0F7ZKC3"/>
<evidence type="ECO:0000256" key="7">
    <source>
        <dbReference type="ARBA" id="ARBA00023054"/>
    </source>
</evidence>